<sequence length="68" mass="7883">MSRKNSGSAIVFFLMVILLIILLIKGLMNYTHTPKNTKFHSRCERYHNWAWIHAPRDGLVSQVNDLDA</sequence>
<dbReference type="EMBL" id="MN740289">
    <property type="protein sequence ID" value="QHT98194.1"/>
    <property type="molecule type" value="Genomic_DNA"/>
</dbReference>
<keyword evidence="1" id="KW-1133">Transmembrane helix</keyword>
<evidence type="ECO:0000313" key="2">
    <source>
        <dbReference type="EMBL" id="QHT98194.1"/>
    </source>
</evidence>
<name>A0A6C0IXY1_9ZZZZ</name>
<feature type="transmembrane region" description="Helical" evidence="1">
    <location>
        <begin position="6"/>
        <end position="28"/>
    </location>
</feature>
<keyword evidence="1" id="KW-0472">Membrane</keyword>
<evidence type="ECO:0000256" key="1">
    <source>
        <dbReference type="SAM" id="Phobius"/>
    </source>
</evidence>
<dbReference type="AlphaFoldDB" id="A0A6C0IXY1"/>
<accession>A0A6C0IXY1</accession>
<protein>
    <submittedName>
        <fullName evidence="2">Uncharacterized protein</fullName>
    </submittedName>
</protein>
<organism evidence="2">
    <name type="scientific">viral metagenome</name>
    <dbReference type="NCBI Taxonomy" id="1070528"/>
    <lineage>
        <taxon>unclassified sequences</taxon>
        <taxon>metagenomes</taxon>
        <taxon>organismal metagenomes</taxon>
    </lineage>
</organism>
<keyword evidence="1" id="KW-0812">Transmembrane</keyword>
<proteinExistence type="predicted"/>
<reference evidence="2" key="1">
    <citation type="journal article" date="2020" name="Nature">
        <title>Giant virus diversity and host interactions through global metagenomics.</title>
        <authorList>
            <person name="Schulz F."/>
            <person name="Roux S."/>
            <person name="Paez-Espino D."/>
            <person name="Jungbluth S."/>
            <person name="Walsh D.A."/>
            <person name="Denef V.J."/>
            <person name="McMahon K.D."/>
            <person name="Konstantinidis K.T."/>
            <person name="Eloe-Fadrosh E.A."/>
            <person name="Kyrpides N.C."/>
            <person name="Woyke T."/>
        </authorList>
    </citation>
    <scope>NUCLEOTIDE SEQUENCE</scope>
    <source>
        <strain evidence="2">GVMAG-M-3300025626-8</strain>
    </source>
</reference>